<evidence type="ECO:0000313" key="14">
    <source>
        <dbReference type="Proteomes" id="UP000268014"/>
    </source>
</evidence>
<dbReference type="SUPFAM" id="SSF101912">
    <property type="entry name" value="Sema domain"/>
    <property type="match status" value="1"/>
</dbReference>
<dbReference type="EMBL" id="UZAF01018559">
    <property type="protein sequence ID" value="VDO52719.1"/>
    <property type="molecule type" value="Genomic_DNA"/>
</dbReference>
<dbReference type="InterPro" id="IPR031148">
    <property type="entry name" value="Plexin"/>
</dbReference>
<accession>A0A0N4WSB7</accession>
<feature type="domain" description="Sema" evidence="12">
    <location>
        <begin position="1"/>
        <end position="450"/>
    </location>
</feature>
<keyword evidence="4" id="KW-0732">Signal</keyword>
<dbReference type="OrthoDB" id="125363at2759"/>
<dbReference type="GO" id="GO:0030334">
    <property type="term" value="P:regulation of cell migration"/>
    <property type="evidence" value="ECO:0007669"/>
    <property type="project" value="TreeGrafter"/>
</dbReference>
<evidence type="ECO:0000256" key="4">
    <source>
        <dbReference type="ARBA" id="ARBA00022729"/>
    </source>
</evidence>
<dbReference type="PANTHER" id="PTHR22625:SF70">
    <property type="entry name" value="PLEXIN A, ISOFORM A"/>
    <property type="match status" value="1"/>
</dbReference>
<dbReference type="InterPro" id="IPR002165">
    <property type="entry name" value="Plexin_repeat"/>
</dbReference>
<dbReference type="SMART" id="SM00630">
    <property type="entry name" value="Sema"/>
    <property type="match status" value="1"/>
</dbReference>
<dbReference type="Pfam" id="PF24479">
    <property type="entry name" value="PSI_PlexinA-B"/>
    <property type="match status" value="1"/>
</dbReference>
<keyword evidence="9" id="KW-1015">Disulfide bond</keyword>
<name>A0A0N4WSB7_HAEPC</name>
<dbReference type="Proteomes" id="UP000268014">
    <property type="component" value="Unassembled WGS sequence"/>
</dbReference>
<evidence type="ECO:0000313" key="15">
    <source>
        <dbReference type="WBParaSite" id="HPLM_0001442201-mRNA-1"/>
    </source>
</evidence>
<evidence type="ECO:0000256" key="6">
    <source>
        <dbReference type="ARBA" id="ARBA00022902"/>
    </source>
</evidence>
<dbReference type="Gene3D" id="2.60.40.10">
    <property type="entry name" value="Immunoglobulins"/>
    <property type="match status" value="3"/>
</dbReference>
<dbReference type="Gene3D" id="2.130.10.10">
    <property type="entry name" value="YVTN repeat-like/Quinoprotein amine dehydrogenase"/>
    <property type="match status" value="1"/>
</dbReference>
<dbReference type="Gene3D" id="3.30.1680.10">
    <property type="entry name" value="ligand-binding face of the semaphorins, domain 2"/>
    <property type="match status" value="1"/>
</dbReference>
<dbReference type="InterPro" id="IPR036352">
    <property type="entry name" value="Semap_dom_sf"/>
</dbReference>
<dbReference type="Pfam" id="PF01833">
    <property type="entry name" value="TIG"/>
    <property type="match status" value="1"/>
</dbReference>
<dbReference type="InterPro" id="IPR001627">
    <property type="entry name" value="Semap_dom"/>
</dbReference>
<dbReference type="Pfam" id="PF01437">
    <property type="entry name" value="PSI"/>
    <property type="match status" value="2"/>
</dbReference>
<evidence type="ECO:0000256" key="2">
    <source>
        <dbReference type="ARBA" id="ARBA00010297"/>
    </source>
</evidence>
<gene>
    <name evidence="13" type="ORF">HPLM_LOCUS14414</name>
</gene>
<dbReference type="GO" id="GO:0005886">
    <property type="term" value="C:plasma membrane"/>
    <property type="evidence" value="ECO:0007669"/>
    <property type="project" value="UniProtKB-SubCell"/>
</dbReference>
<evidence type="ECO:0000256" key="1">
    <source>
        <dbReference type="ARBA" id="ARBA00004251"/>
    </source>
</evidence>
<dbReference type="InterPro" id="IPR015943">
    <property type="entry name" value="WD40/YVTN_repeat-like_dom_sf"/>
</dbReference>
<keyword evidence="7" id="KW-1133">Transmembrane helix</keyword>
<dbReference type="CDD" id="cd11236">
    <property type="entry name" value="Sema_plexin_like"/>
    <property type="match status" value="1"/>
</dbReference>
<dbReference type="InterPro" id="IPR041362">
    <property type="entry name" value="TIG2_plexin"/>
</dbReference>
<evidence type="ECO:0000256" key="9">
    <source>
        <dbReference type="ARBA" id="ARBA00023157"/>
    </source>
</evidence>
<protein>
    <submittedName>
        <fullName evidence="15">Sema domain-containing protein</fullName>
    </submittedName>
</protein>
<dbReference type="GO" id="GO:0017154">
    <property type="term" value="F:semaphorin receptor activity"/>
    <property type="evidence" value="ECO:0007669"/>
    <property type="project" value="InterPro"/>
</dbReference>
<keyword evidence="5" id="KW-0677">Repeat</keyword>
<dbReference type="WBParaSite" id="HPLM_0001442201-mRNA-1">
    <property type="protein sequence ID" value="HPLM_0001442201-mRNA-1"/>
    <property type="gene ID" value="HPLM_0001442201"/>
</dbReference>
<keyword evidence="10" id="KW-0325">Glycoprotein</keyword>
<proteinExistence type="inferred from homology"/>
<dbReference type="Pfam" id="PF01403">
    <property type="entry name" value="Sema"/>
    <property type="match status" value="2"/>
</dbReference>
<dbReference type="SUPFAM" id="SSF81296">
    <property type="entry name" value="E set domains"/>
    <property type="match status" value="1"/>
</dbReference>
<evidence type="ECO:0000256" key="8">
    <source>
        <dbReference type="ARBA" id="ARBA00023136"/>
    </source>
</evidence>
<dbReference type="PROSITE" id="PS51004">
    <property type="entry name" value="SEMA"/>
    <property type="match status" value="1"/>
</dbReference>
<dbReference type="InterPro" id="IPR016201">
    <property type="entry name" value="PSI"/>
</dbReference>
<dbReference type="SMART" id="SM00423">
    <property type="entry name" value="PSI"/>
    <property type="match status" value="3"/>
</dbReference>
<dbReference type="GO" id="GO:0002116">
    <property type="term" value="C:semaphorin receptor complex"/>
    <property type="evidence" value="ECO:0007669"/>
    <property type="project" value="TreeGrafter"/>
</dbReference>
<dbReference type="InterPro" id="IPR041019">
    <property type="entry name" value="TIG1_plexin"/>
</dbReference>
<keyword evidence="6" id="KW-0524">Neurogenesis</keyword>
<reference evidence="13 14" key="2">
    <citation type="submission" date="2018-11" db="EMBL/GenBank/DDBJ databases">
        <authorList>
            <consortium name="Pathogen Informatics"/>
        </authorList>
    </citation>
    <scope>NUCLEOTIDE SEQUENCE [LARGE SCALE GENOMIC DNA]</scope>
    <source>
        <strain evidence="13 14">MHpl1</strain>
    </source>
</reference>
<evidence type="ECO:0000256" key="10">
    <source>
        <dbReference type="ARBA" id="ARBA00023180"/>
    </source>
</evidence>
<organism evidence="15">
    <name type="scientific">Haemonchus placei</name>
    <name type="common">Barber's pole worm</name>
    <dbReference type="NCBI Taxonomy" id="6290"/>
    <lineage>
        <taxon>Eukaryota</taxon>
        <taxon>Metazoa</taxon>
        <taxon>Ecdysozoa</taxon>
        <taxon>Nematoda</taxon>
        <taxon>Chromadorea</taxon>
        <taxon>Rhabditida</taxon>
        <taxon>Rhabditina</taxon>
        <taxon>Rhabditomorpha</taxon>
        <taxon>Strongyloidea</taxon>
        <taxon>Trichostrongylidae</taxon>
        <taxon>Haemonchus</taxon>
    </lineage>
</organism>
<keyword evidence="14" id="KW-1185">Reference proteome</keyword>
<dbReference type="InterPro" id="IPR014756">
    <property type="entry name" value="Ig_E-set"/>
</dbReference>
<comment type="subcellular location">
    <subcellularLocation>
        <location evidence="1">Cell membrane</location>
        <topology evidence="1">Single-pass type I membrane protein</topology>
    </subcellularLocation>
</comment>
<dbReference type="STRING" id="6290.A0A0N4WSB7"/>
<dbReference type="GO" id="GO:0007399">
    <property type="term" value="P:nervous system development"/>
    <property type="evidence" value="ECO:0007669"/>
    <property type="project" value="UniProtKB-KW"/>
</dbReference>
<comment type="caution">
    <text evidence="11">Lacks conserved residue(s) required for the propagation of feature annotation.</text>
</comment>
<dbReference type="InterPro" id="IPR013783">
    <property type="entry name" value="Ig-like_fold"/>
</dbReference>
<evidence type="ECO:0000256" key="11">
    <source>
        <dbReference type="PROSITE-ProRule" id="PRU00352"/>
    </source>
</evidence>
<dbReference type="SMART" id="SM00429">
    <property type="entry name" value="IPT"/>
    <property type="match status" value="1"/>
</dbReference>
<comment type="similarity">
    <text evidence="2">Belongs to the plexin family.</text>
</comment>
<evidence type="ECO:0000259" key="12">
    <source>
        <dbReference type="PROSITE" id="PS51004"/>
    </source>
</evidence>
<dbReference type="Pfam" id="PF17960">
    <property type="entry name" value="TIG_plexin"/>
    <property type="match status" value="1"/>
</dbReference>
<dbReference type="Pfam" id="PF18020">
    <property type="entry name" value="TIG_2"/>
    <property type="match status" value="1"/>
</dbReference>
<evidence type="ECO:0000313" key="13">
    <source>
        <dbReference type="EMBL" id="VDO52719.1"/>
    </source>
</evidence>
<dbReference type="InterPro" id="IPR002909">
    <property type="entry name" value="IPT_dom"/>
</dbReference>
<dbReference type="SUPFAM" id="SSF103575">
    <property type="entry name" value="Plexin repeat"/>
    <property type="match status" value="1"/>
</dbReference>
<dbReference type="AlphaFoldDB" id="A0A0N4WSB7"/>
<keyword evidence="3" id="KW-0812">Transmembrane</keyword>
<sequence>MSVEIKGRNDSCSAIRHKTNSHAKALAVYDKSSQLIECTSLFQGRCRLRNLHNITDVQVESPEPMLANDATSSAVVFVGTGPSGDPVLYVGTTFVRGPLFRDDIPAVTSLRLSRGRDGDAKEFELADKGLATGTEISLERKFRSSYRIDYVGGFESGKYAYFATRQGKTLGEDAPIQSRLVRVCTGDSHFYSYTEVMLECMKDDTDYNLIQDVYVATAGYNLAKSLGISEGDEVLYAVFVADDVTSFQRNFPTRRSAVCIYPIQKHVEKKFEENIMDCYKGLYTKQLPWFKSTAKCKTTHLSWKDVECGQDVNTNIAFSFYECLCPLFIVLEHIVCDRERSFGKRKVVGGGKPISAEPVLTVNDARFTAIAVNTTRGSTVAFIGTDDGRIFKVVKMRTSNCGEGAATCVSCLAKRDPFCGWCVKNSICTEEDTCERVLPKTSSGWLDFQNNRCPNIRGVVPDKIQITTADFLNVSLENMGDTKGRLQCSFRFSDGKVVNSEPAKQDPHDGTLRCATPPINRLPMIPPNESHHRAILSIVAEGRITPIASTNFSFYDCNRYTTCSTCAKSEFPCDWCLESNECVAGKLTEDKCRKQHIVNGLNREGHSRRKGPQKCPHIVAPQTKLYVAAGERRNISVKMQNLDPIFMTDFRCQFRVGNIEHEKSAVKTFDDNIICDEMQFDHYGIGLSGGTSPVEFNVVWSSGGSTKRHTLDNVGGVAVEVYKCEALASNCGACLTLDTTKYECGWCVTDSRCVRPMACSAKSPQDWLNSTQLCSNPTIEDFSPRKGPVGGKTKLRIVGTNLGRRYQDVSGAVIVANVQCAVIPSEYHPATEIVCETGKAQVKNSKGPIV</sequence>
<evidence type="ECO:0000256" key="3">
    <source>
        <dbReference type="ARBA" id="ARBA00022692"/>
    </source>
</evidence>
<evidence type="ECO:0000256" key="7">
    <source>
        <dbReference type="ARBA" id="ARBA00022989"/>
    </source>
</evidence>
<dbReference type="PANTHER" id="PTHR22625">
    <property type="entry name" value="PLEXIN"/>
    <property type="match status" value="1"/>
</dbReference>
<dbReference type="FunFam" id="2.60.40.10:FF:000868">
    <property type="entry name" value="Plexin D1"/>
    <property type="match status" value="1"/>
</dbReference>
<evidence type="ECO:0000256" key="5">
    <source>
        <dbReference type="ARBA" id="ARBA00022737"/>
    </source>
</evidence>
<dbReference type="OMA" id="CEMENIC"/>
<reference evidence="15" key="1">
    <citation type="submission" date="2017-02" db="UniProtKB">
        <authorList>
            <consortium name="WormBaseParasite"/>
        </authorList>
    </citation>
    <scope>IDENTIFICATION</scope>
</reference>
<keyword evidence="8" id="KW-0472">Membrane</keyword>